<feature type="transmembrane region" description="Helical" evidence="7">
    <location>
        <begin position="170"/>
        <end position="194"/>
    </location>
</feature>
<feature type="transmembrane region" description="Helical" evidence="7">
    <location>
        <begin position="215"/>
        <end position="234"/>
    </location>
</feature>
<dbReference type="GO" id="GO:0022857">
    <property type="term" value="F:transmembrane transporter activity"/>
    <property type="evidence" value="ECO:0007669"/>
    <property type="project" value="TreeGrafter"/>
</dbReference>
<accession>A0A971S1J4</accession>
<dbReference type="Proteomes" id="UP000777265">
    <property type="component" value="Unassembled WGS sequence"/>
</dbReference>
<dbReference type="PANTHER" id="PTHR33362">
    <property type="entry name" value="SIALIC ACID TRAP TRANSPORTER PERMEASE PROTEIN SIAT-RELATED"/>
    <property type="match status" value="1"/>
</dbReference>
<feature type="transmembrane region" description="Helical" evidence="7">
    <location>
        <begin position="271"/>
        <end position="292"/>
    </location>
</feature>
<reference evidence="9" key="1">
    <citation type="journal article" date="2020" name="Biotechnol. Biofuels">
        <title>New insights from the biogas microbiome by comprehensive genome-resolved metagenomics of nearly 1600 species originating from multiple anaerobic digesters.</title>
        <authorList>
            <person name="Campanaro S."/>
            <person name="Treu L."/>
            <person name="Rodriguez-R L.M."/>
            <person name="Kovalovszki A."/>
            <person name="Ziels R.M."/>
            <person name="Maus I."/>
            <person name="Zhu X."/>
            <person name="Kougias P.G."/>
            <person name="Basile A."/>
            <person name="Luo G."/>
            <person name="Schluter A."/>
            <person name="Konstantinidis K.T."/>
            <person name="Angelidaki I."/>
        </authorList>
    </citation>
    <scope>NUCLEOTIDE SEQUENCE</scope>
    <source>
        <strain evidence="9">AS06rmzACSIP_7</strain>
    </source>
</reference>
<gene>
    <name evidence="9" type="ORF">GXY80_08920</name>
</gene>
<protein>
    <submittedName>
        <fullName evidence="9">TRAP transporter large permease subunit</fullName>
    </submittedName>
</protein>
<sequence length="424" mass="45310">MIGIVGFLFTLLILIGVPIYVAILIPSIVGLLISFPQMDMVLIIQKMVNGVDVFSLLAIPFFMFAADIMSRGNIGGKLISFAKVLVGHLHGGLAITTVLTCTIFGAISGAGPAAVVALGPLLYPALLKAGYGSNESLGCITASSTLAMLVPPGIAMILYGVSANVSIGKIFMSGLTIGVICALLFSIYAFVDAIRKNIPRSQKATFKEQLAATKNAFWALGLPVIILVGIYAGIMTPTEAAAIAVGYVFMVEFFIYKSMTLKEFAATARQSGKMVAMIFILIASGSLLAYLFNAAQIPQSLVQLATGQSPILILLMINLMLFLAGMLIDPNSIVIVFTPLIYPLAMSIGVHPLHLGMMIVFSCAIGMITPPFGLNIFVAQGTFRQPYTKIVRSLYPYILLMVILLLFVIFVPELSLLIPNRMTI</sequence>
<feature type="transmembrane region" description="Helical" evidence="7">
    <location>
        <begin position="312"/>
        <end position="341"/>
    </location>
</feature>
<feature type="transmembrane region" description="Helical" evidence="7">
    <location>
        <begin position="7"/>
        <end position="35"/>
    </location>
</feature>
<feature type="transmembrane region" description="Helical" evidence="7">
    <location>
        <begin position="137"/>
        <end position="158"/>
    </location>
</feature>
<evidence type="ECO:0000256" key="2">
    <source>
        <dbReference type="ARBA" id="ARBA00022475"/>
    </source>
</evidence>
<name>A0A971S1J4_9BACT</name>
<evidence type="ECO:0000256" key="1">
    <source>
        <dbReference type="ARBA" id="ARBA00004429"/>
    </source>
</evidence>
<dbReference type="PANTHER" id="PTHR33362:SF5">
    <property type="entry name" value="C4-DICARBOXYLATE TRAP TRANSPORTER LARGE PERMEASE PROTEIN DCTM"/>
    <property type="match status" value="1"/>
</dbReference>
<proteinExistence type="predicted"/>
<evidence type="ECO:0000259" key="8">
    <source>
        <dbReference type="Pfam" id="PF06808"/>
    </source>
</evidence>
<feature type="transmembrane region" description="Helical" evidence="7">
    <location>
        <begin position="240"/>
        <end position="259"/>
    </location>
</feature>
<evidence type="ECO:0000313" key="10">
    <source>
        <dbReference type="Proteomes" id="UP000777265"/>
    </source>
</evidence>
<feature type="transmembrane region" description="Helical" evidence="7">
    <location>
        <begin position="103"/>
        <end position="125"/>
    </location>
</feature>
<evidence type="ECO:0000256" key="4">
    <source>
        <dbReference type="ARBA" id="ARBA00022692"/>
    </source>
</evidence>
<evidence type="ECO:0000256" key="5">
    <source>
        <dbReference type="ARBA" id="ARBA00022989"/>
    </source>
</evidence>
<keyword evidence="5 7" id="KW-1133">Transmembrane helix</keyword>
<dbReference type="GO" id="GO:0005886">
    <property type="term" value="C:plasma membrane"/>
    <property type="evidence" value="ECO:0007669"/>
    <property type="project" value="UniProtKB-SubCell"/>
</dbReference>
<keyword evidence="4 7" id="KW-0812">Transmembrane</keyword>
<dbReference type="PIRSF" id="PIRSF006066">
    <property type="entry name" value="HI0050"/>
    <property type="match status" value="1"/>
</dbReference>
<evidence type="ECO:0000256" key="3">
    <source>
        <dbReference type="ARBA" id="ARBA00022519"/>
    </source>
</evidence>
<feature type="transmembrane region" description="Helical" evidence="7">
    <location>
        <begin position="394"/>
        <end position="418"/>
    </location>
</feature>
<comment type="subcellular location">
    <subcellularLocation>
        <location evidence="1">Cell inner membrane</location>
        <topology evidence="1">Multi-pass membrane protein</topology>
    </subcellularLocation>
</comment>
<keyword evidence="3" id="KW-0997">Cell inner membrane</keyword>
<evidence type="ECO:0000313" key="9">
    <source>
        <dbReference type="EMBL" id="NLW35584.1"/>
    </source>
</evidence>
<organism evidence="9 10">
    <name type="scientific">Syntrophorhabdus aromaticivorans</name>
    <dbReference type="NCBI Taxonomy" id="328301"/>
    <lineage>
        <taxon>Bacteria</taxon>
        <taxon>Pseudomonadati</taxon>
        <taxon>Thermodesulfobacteriota</taxon>
        <taxon>Syntrophorhabdia</taxon>
        <taxon>Syntrophorhabdales</taxon>
        <taxon>Syntrophorhabdaceae</taxon>
        <taxon>Syntrophorhabdus</taxon>
    </lineage>
</organism>
<keyword evidence="2" id="KW-1003">Cell membrane</keyword>
<feature type="transmembrane region" description="Helical" evidence="7">
    <location>
        <begin position="353"/>
        <end position="374"/>
    </location>
</feature>
<feature type="transmembrane region" description="Helical" evidence="7">
    <location>
        <begin position="78"/>
        <end position="97"/>
    </location>
</feature>
<evidence type="ECO:0000256" key="7">
    <source>
        <dbReference type="SAM" id="Phobius"/>
    </source>
</evidence>
<dbReference type="InterPro" id="IPR010656">
    <property type="entry name" value="DctM"/>
</dbReference>
<dbReference type="Pfam" id="PF06808">
    <property type="entry name" value="DctM"/>
    <property type="match status" value="1"/>
</dbReference>
<reference evidence="9" key="2">
    <citation type="submission" date="2020-01" db="EMBL/GenBank/DDBJ databases">
        <authorList>
            <person name="Campanaro S."/>
        </authorList>
    </citation>
    <scope>NUCLEOTIDE SEQUENCE</scope>
    <source>
        <strain evidence="9">AS06rmzACSIP_7</strain>
    </source>
</reference>
<dbReference type="AlphaFoldDB" id="A0A971S1J4"/>
<evidence type="ECO:0000256" key="6">
    <source>
        <dbReference type="ARBA" id="ARBA00023136"/>
    </source>
</evidence>
<feature type="domain" description="TRAP C4-dicarboxylate transport system permease DctM subunit" evidence="8">
    <location>
        <begin position="8"/>
        <end position="414"/>
    </location>
</feature>
<dbReference type="NCBIfam" id="TIGR00786">
    <property type="entry name" value="dctM"/>
    <property type="match status" value="1"/>
</dbReference>
<dbReference type="EMBL" id="JAAYEE010000144">
    <property type="protein sequence ID" value="NLW35584.1"/>
    <property type="molecule type" value="Genomic_DNA"/>
</dbReference>
<comment type="caution">
    <text evidence="9">The sequence shown here is derived from an EMBL/GenBank/DDBJ whole genome shotgun (WGS) entry which is preliminary data.</text>
</comment>
<keyword evidence="6 7" id="KW-0472">Membrane</keyword>
<feature type="transmembrane region" description="Helical" evidence="7">
    <location>
        <begin position="47"/>
        <end position="66"/>
    </location>
</feature>
<dbReference type="InterPro" id="IPR004681">
    <property type="entry name" value="TRAP_DctM"/>
</dbReference>